<dbReference type="Pfam" id="PF00153">
    <property type="entry name" value="Mito_carr"/>
    <property type="match status" value="2"/>
</dbReference>
<sequence>MISRSASDVCVCVPVPKRIIPSIIAAKGSSMAESPLMQLNIGMAAGCIEVLLMQPSVALKNAHQQNRQISLAPSVLYRGVVINCLAYGPITATQFGTKAFVDSVTPHAWKTKQPTTCHIATSTVAGVTSALIAGPSELVMTQQQASGLTLKAQARALVRQHGAGVLARGLGVTAGRDGLYSVGYLALHPAVEETLTTKCNLSKNASFALSGAFSGIFTAVVTQPLDTVKTVYQGNLSMRSISDATATVVDRGGVSELFKGLVPRGFRIVAATYILVGCKKVLTDAVQYLQNHE</sequence>
<dbReference type="Gene3D" id="1.50.40.10">
    <property type="entry name" value="Mitochondrial carrier domain"/>
    <property type="match status" value="1"/>
</dbReference>
<organism evidence="11 12">
    <name type="scientific">Pycnococcus provasolii</name>
    <dbReference type="NCBI Taxonomy" id="41880"/>
    <lineage>
        <taxon>Eukaryota</taxon>
        <taxon>Viridiplantae</taxon>
        <taxon>Chlorophyta</taxon>
        <taxon>Pseudoscourfieldiophyceae</taxon>
        <taxon>Pseudoscourfieldiales</taxon>
        <taxon>Pycnococcaceae</taxon>
        <taxon>Pycnococcus</taxon>
    </lineage>
</organism>
<dbReference type="InterPro" id="IPR023395">
    <property type="entry name" value="MCP_dom_sf"/>
</dbReference>
<comment type="subcellular location">
    <subcellularLocation>
        <location evidence="1">Mitochondrion membrane</location>
        <topology evidence="1">Multi-pass membrane protein</topology>
    </subcellularLocation>
</comment>
<keyword evidence="5" id="KW-0677">Repeat</keyword>
<evidence type="ECO:0000256" key="4">
    <source>
        <dbReference type="ARBA" id="ARBA00022692"/>
    </source>
</evidence>
<keyword evidence="7" id="KW-0496">Mitochondrion</keyword>
<evidence type="ECO:0008006" key="13">
    <source>
        <dbReference type="Google" id="ProtNLM"/>
    </source>
</evidence>
<keyword evidence="8 9" id="KW-0472">Membrane</keyword>
<dbReference type="GO" id="GO:0006843">
    <property type="term" value="P:mitochondrial citrate transmembrane transport"/>
    <property type="evidence" value="ECO:0007669"/>
    <property type="project" value="TreeGrafter"/>
</dbReference>
<proteinExistence type="inferred from homology"/>
<evidence type="ECO:0000313" key="12">
    <source>
        <dbReference type="Proteomes" id="UP000660262"/>
    </source>
</evidence>
<protein>
    <recommendedName>
        <fullName evidence="13">Mitochondrial carrier protein</fullName>
    </recommendedName>
</protein>
<feature type="repeat" description="Solcar" evidence="9">
    <location>
        <begin position="113"/>
        <end position="194"/>
    </location>
</feature>
<comment type="caution">
    <text evidence="11">The sequence shown here is derived from an EMBL/GenBank/DDBJ whole genome shotgun (WGS) entry which is preliminary data.</text>
</comment>
<dbReference type="SUPFAM" id="SSF103506">
    <property type="entry name" value="Mitochondrial carrier"/>
    <property type="match status" value="1"/>
</dbReference>
<dbReference type="PANTHER" id="PTHR45788:SF4">
    <property type="entry name" value="TRICARBOXYLATE TRANSPORT PROTEIN, MITOCHONDRIAL"/>
    <property type="match status" value="1"/>
</dbReference>
<dbReference type="Proteomes" id="UP000660262">
    <property type="component" value="Unassembled WGS sequence"/>
</dbReference>
<gene>
    <name evidence="11" type="ORF">PPROV_000919100</name>
</gene>
<evidence type="ECO:0000256" key="8">
    <source>
        <dbReference type="ARBA" id="ARBA00023136"/>
    </source>
</evidence>
<evidence type="ECO:0000256" key="7">
    <source>
        <dbReference type="ARBA" id="ARBA00023128"/>
    </source>
</evidence>
<evidence type="ECO:0000256" key="6">
    <source>
        <dbReference type="ARBA" id="ARBA00022989"/>
    </source>
</evidence>
<comment type="similarity">
    <text evidence="2 10">Belongs to the mitochondrial carrier (TC 2.A.29) family.</text>
</comment>
<dbReference type="GO" id="GO:0031966">
    <property type="term" value="C:mitochondrial membrane"/>
    <property type="evidence" value="ECO:0007669"/>
    <property type="project" value="UniProtKB-SubCell"/>
</dbReference>
<dbReference type="EMBL" id="BNJQ01000029">
    <property type="protein sequence ID" value="GHP10460.1"/>
    <property type="molecule type" value="Genomic_DNA"/>
</dbReference>
<dbReference type="OrthoDB" id="44467at2759"/>
<evidence type="ECO:0000256" key="2">
    <source>
        <dbReference type="ARBA" id="ARBA00006375"/>
    </source>
</evidence>
<accession>A0A830HXD3</accession>
<evidence type="ECO:0000256" key="1">
    <source>
        <dbReference type="ARBA" id="ARBA00004225"/>
    </source>
</evidence>
<keyword evidence="4 9" id="KW-0812">Transmembrane</keyword>
<keyword evidence="6" id="KW-1133">Transmembrane helix</keyword>
<evidence type="ECO:0000256" key="3">
    <source>
        <dbReference type="ARBA" id="ARBA00022448"/>
    </source>
</evidence>
<reference evidence="11" key="1">
    <citation type="submission" date="2020-10" db="EMBL/GenBank/DDBJ databases">
        <title>Unveiling of a novel bifunctional photoreceptor, Dualchrome1, isolated from a cosmopolitan green alga.</title>
        <authorList>
            <person name="Suzuki S."/>
            <person name="Kawachi M."/>
        </authorList>
    </citation>
    <scope>NUCLEOTIDE SEQUENCE</scope>
    <source>
        <strain evidence="11">NIES 2893</strain>
    </source>
</reference>
<evidence type="ECO:0000313" key="11">
    <source>
        <dbReference type="EMBL" id="GHP10460.1"/>
    </source>
</evidence>
<dbReference type="PANTHER" id="PTHR45788">
    <property type="entry name" value="SUCCINATE/FUMARATE MITOCHONDRIAL TRANSPORTER-RELATED"/>
    <property type="match status" value="1"/>
</dbReference>
<keyword evidence="3 10" id="KW-0813">Transport</keyword>
<evidence type="ECO:0000256" key="9">
    <source>
        <dbReference type="PROSITE-ProRule" id="PRU00282"/>
    </source>
</evidence>
<evidence type="ECO:0000256" key="10">
    <source>
        <dbReference type="RuleBase" id="RU000488"/>
    </source>
</evidence>
<feature type="repeat" description="Solcar" evidence="9">
    <location>
        <begin position="202"/>
        <end position="285"/>
    </location>
</feature>
<evidence type="ECO:0000256" key="5">
    <source>
        <dbReference type="ARBA" id="ARBA00022737"/>
    </source>
</evidence>
<dbReference type="GO" id="GO:0071913">
    <property type="term" value="F:citrate secondary active transmembrane transporter activity"/>
    <property type="evidence" value="ECO:0007669"/>
    <property type="project" value="TreeGrafter"/>
</dbReference>
<keyword evidence="12" id="KW-1185">Reference proteome</keyword>
<name>A0A830HXD3_9CHLO</name>
<dbReference type="PROSITE" id="PS50920">
    <property type="entry name" value="SOLCAR"/>
    <property type="match status" value="2"/>
</dbReference>
<dbReference type="InterPro" id="IPR018108">
    <property type="entry name" value="MCP_transmembrane"/>
</dbReference>
<dbReference type="InterPro" id="IPR049563">
    <property type="entry name" value="TXTP-like"/>
</dbReference>
<dbReference type="AlphaFoldDB" id="A0A830HXD3"/>